<keyword evidence="2" id="KW-0719">Serine esterase</keyword>
<evidence type="ECO:0000256" key="7">
    <source>
        <dbReference type="ARBA" id="ARBA00023157"/>
    </source>
</evidence>
<keyword evidence="3" id="KW-0479">Metal-binding</keyword>
<evidence type="ECO:0000256" key="3">
    <source>
        <dbReference type="ARBA" id="ARBA00022723"/>
    </source>
</evidence>
<keyword evidence="6" id="KW-0106">Calcium</keyword>
<dbReference type="InterPro" id="IPR011118">
    <property type="entry name" value="Tannase/feruloyl_esterase"/>
</dbReference>
<dbReference type="SUPFAM" id="SSF53474">
    <property type="entry name" value="alpha/beta-Hydrolases"/>
    <property type="match status" value="1"/>
</dbReference>
<dbReference type="OrthoDB" id="3039123at2759"/>
<dbReference type="RefSeq" id="XP_013318566.1">
    <property type="nucleotide sequence ID" value="XM_013463112.1"/>
</dbReference>
<dbReference type="EMBL" id="KN847318">
    <property type="protein sequence ID" value="KIW57982.1"/>
    <property type="molecule type" value="Genomic_DNA"/>
</dbReference>
<dbReference type="GeneID" id="25324443"/>
<evidence type="ECO:0000256" key="6">
    <source>
        <dbReference type="ARBA" id="ARBA00022837"/>
    </source>
</evidence>
<keyword evidence="5 8" id="KW-0378">Hydrolase</keyword>
<keyword evidence="10" id="KW-1185">Reference proteome</keyword>
<keyword evidence="4 8" id="KW-0732">Signal</keyword>
<dbReference type="EC" id="3.1.1.-" evidence="8"/>
<gene>
    <name evidence="9" type="ORF">PV05_02535</name>
</gene>
<dbReference type="AlphaFoldDB" id="A0A0D2D6N9"/>
<protein>
    <recommendedName>
        <fullName evidence="8">Carboxylic ester hydrolase</fullName>
        <ecNumber evidence="8">3.1.1.-</ecNumber>
    </recommendedName>
</protein>
<dbReference type="GO" id="GO:0046872">
    <property type="term" value="F:metal ion binding"/>
    <property type="evidence" value="ECO:0007669"/>
    <property type="project" value="UniProtKB-KW"/>
</dbReference>
<dbReference type="PANTHER" id="PTHR33938">
    <property type="entry name" value="FERULOYL ESTERASE B-RELATED"/>
    <property type="match status" value="1"/>
</dbReference>
<evidence type="ECO:0000256" key="4">
    <source>
        <dbReference type="ARBA" id="ARBA00022729"/>
    </source>
</evidence>
<comment type="similarity">
    <text evidence="1 8">Belongs to the tannase family.</text>
</comment>
<evidence type="ECO:0000256" key="5">
    <source>
        <dbReference type="ARBA" id="ARBA00022801"/>
    </source>
</evidence>
<dbReference type="InterPro" id="IPR029058">
    <property type="entry name" value="AB_hydrolase_fold"/>
</dbReference>
<proteinExistence type="inferred from homology"/>
<dbReference type="Proteomes" id="UP000054342">
    <property type="component" value="Unassembled WGS sequence"/>
</dbReference>
<dbReference type="GO" id="GO:0030600">
    <property type="term" value="F:feruloyl esterase activity"/>
    <property type="evidence" value="ECO:0007669"/>
    <property type="project" value="UniProtKB-ARBA"/>
</dbReference>
<dbReference type="HOGENOM" id="CLU_014819_2_1_1"/>
<evidence type="ECO:0000256" key="1">
    <source>
        <dbReference type="ARBA" id="ARBA00006249"/>
    </source>
</evidence>
<name>A0A0D2D6N9_9EURO</name>
<dbReference type="PANTHER" id="PTHR33938:SF16">
    <property type="entry name" value="CARBOXYLIC ESTER HYDROLASE"/>
    <property type="match status" value="1"/>
</dbReference>
<feature type="chain" id="PRO_5005112906" description="Carboxylic ester hydrolase" evidence="8">
    <location>
        <begin position="21"/>
        <end position="580"/>
    </location>
</feature>
<evidence type="ECO:0000256" key="8">
    <source>
        <dbReference type="RuleBase" id="RU361238"/>
    </source>
</evidence>
<accession>A0A0D2D6N9</accession>
<feature type="signal peptide" evidence="8">
    <location>
        <begin position="1"/>
        <end position="20"/>
    </location>
</feature>
<evidence type="ECO:0000313" key="10">
    <source>
        <dbReference type="Proteomes" id="UP000054342"/>
    </source>
</evidence>
<evidence type="ECO:0000313" key="9">
    <source>
        <dbReference type="EMBL" id="KIW57982.1"/>
    </source>
</evidence>
<organism evidence="9 10">
    <name type="scientific">Exophiala xenobiotica</name>
    <dbReference type="NCBI Taxonomy" id="348802"/>
    <lineage>
        <taxon>Eukaryota</taxon>
        <taxon>Fungi</taxon>
        <taxon>Dikarya</taxon>
        <taxon>Ascomycota</taxon>
        <taxon>Pezizomycotina</taxon>
        <taxon>Eurotiomycetes</taxon>
        <taxon>Chaetothyriomycetidae</taxon>
        <taxon>Chaetothyriales</taxon>
        <taxon>Herpotrichiellaceae</taxon>
        <taxon>Exophiala</taxon>
    </lineage>
</organism>
<sequence length="580" mass="63533">MMRILCWSEVIAAVAAVADAASLQDVCTPSYVQASLPSSDSFTGITIDSSSVVVNAVTASEVTKESMYPDAVFDYCNVSFAYSHDGRNDQVLLWYWLPTPNNFKNRFLSTGGGGYAINSGNGSLPGGIIYGAAAGATDGGFGSFGTNADQVILLANGTINRDTLYMFGYEGIHEMTLIGKQLTKNFFNMSTSKLYAYYQGCSEGGREGWSQIQRFADQWDGAVTGAPAFRYGQQQVQHLYSGVVEQTLNYFPPPCELQKIANETIVACDHLDGKTDGVVARTDLCMLHFNINTTIGLPYYCPATQPGNIFPPAPATPVQNGTVTAQGVAVAQAILDGLHDSQNRRAYFSYQPAATFADAQTAYDNTTSSWGPYISSLGGEWVEKFLNLQNGTNLPSLDNVTYDTLTAWMIEGWQRYEDVLQTTWPDLTPFQEAGGKVIHYHGESDNSIPTASSVRYWESVRRVMYPGQTYNESAASLNGWYRLFLVPGAAHCSPNTLQPNGPFPQTNLAVLIEWVEHGTVPTTLNATYLAGENLGQNAQICAWPLRPIWSNNGTTMECQYDQASIDTWHYNMDAYKLPLY</sequence>
<keyword evidence="7" id="KW-1015">Disulfide bond</keyword>
<evidence type="ECO:0000256" key="2">
    <source>
        <dbReference type="ARBA" id="ARBA00022487"/>
    </source>
</evidence>
<reference evidence="9 10" key="1">
    <citation type="submission" date="2015-01" db="EMBL/GenBank/DDBJ databases">
        <title>The Genome Sequence of Exophiala xenobiotica CBS118157.</title>
        <authorList>
            <consortium name="The Broad Institute Genomics Platform"/>
            <person name="Cuomo C."/>
            <person name="de Hoog S."/>
            <person name="Gorbushina A."/>
            <person name="Stielow B."/>
            <person name="Teixiera M."/>
            <person name="Abouelleil A."/>
            <person name="Chapman S.B."/>
            <person name="Priest M."/>
            <person name="Young S.K."/>
            <person name="Wortman J."/>
            <person name="Nusbaum C."/>
            <person name="Birren B."/>
        </authorList>
    </citation>
    <scope>NUCLEOTIDE SEQUENCE [LARGE SCALE GENOMIC DNA]</scope>
    <source>
        <strain evidence="9 10">CBS 118157</strain>
    </source>
</reference>
<dbReference type="Pfam" id="PF07519">
    <property type="entry name" value="Tannase"/>
    <property type="match status" value="1"/>
</dbReference>